<comment type="subunit">
    <text evidence="3 13">Homotetramer.</text>
</comment>
<evidence type="ECO:0000256" key="10">
    <source>
        <dbReference type="ARBA" id="ARBA00023027"/>
    </source>
</evidence>
<keyword evidence="4 13" id="KW-0479">Metal-binding</keyword>
<comment type="cofactor">
    <cofactor evidence="1 13">
        <name>K(+)</name>
        <dbReference type="ChEBI" id="CHEBI:29103"/>
    </cofactor>
</comment>
<feature type="binding site" evidence="13">
    <location>
        <position position="418"/>
    </location>
    <ligand>
        <name>IMP</name>
        <dbReference type="ChEBI" id="CHEBI:58053"/>
    </ligand>
</feature>
<feature type="binding site" description="in other chain" evidence="13">
    <location>
        <position position="298"/>
    </location>
    <ligand>
        <name>K(+)</name>
        <dbReference type="ChEBI" id="CHEBI:29103"/>
        <note>ligand shared between two tetrameric partners</note>
    </ligand>
</feature>
<dbReference type="InterPro" id="IPR001093">
    <property type="entry name" value="IMP_DH_GMPRt"/>
</dbReference>
<dbReference type="AlphaFoldDB" id="A0A2S5T7M3"/>
<evidence type="ECO:0000256" key="14">
    <source>
        <dbReference type="RuleBase" id="RU003927"/>
    </source>
</evidence>
<dbReference type="GO" id="GO:0003938">
    <property type="term" value="F:IMP dehydrogenase activity"/>
    <property type="evidence" value="ECO:0007669"/>
    <property type="project" value="UniProtKB-UniRule"/>
</dbReference>
<dbReference type="FunFam" id="3.20.20.70:FF:000003">
    <property type="entry name" value="GMP reductase"/>
    <property type="match status" value="1"/>
</dbReference>
<evidence type="ECO:0000256" key="15">
    <source>
        <dbReference type="RuleBase" id="RU003928"/>
    </source>
</evidence>
<sequence>MRLLGKALTFDDVLLVPAYSQVLPRDTSLATRLTRNITLNLPLVSAAMDTVTESRLAITMAQEGGIGIIHKNLSPKQQAAEVSKVKRYESGILRDPITVTPDMPVRAVKELSQEHGVSGFPVLEGKKVVGIVTGRDLRFETRLDLPIREIMTPRERLVTVKEGASLEEGKALMHKHRLERVLVVNDDFELRGLMTVKDITKQTNFPNAARDAHGKLRVGAAVGVGEGTEERIDLLVKAGVDVIVVDTAHGHSKGVLERVRWVKQHYPQVEVIGGNIATGAAALALVEAGADAVKVGIGPGSICTTRIVAGVGVPQITAIDNVATALAGTGVPLIADGGIRYSGDIAKAIAAGAHTVMMGGMFAGTEEAPGEVILYQGRSYKSYRGMGSIGAMKAGSADRYFQENDESTNPNADKLVPEGIEGRVPYKGALVTILYQMAGGLRAAMGYCGCASIEEMRTKAEFVQITAAGIRESHVHDVQIVKEAPNYRVE</sequence>
<keyword evidence="11" id="KW-0129">CBS domain</keyword>
<evidence type="ECO:0000256" key="7">
    <source>
        <dbReference type="ARBA" id="ARBA00022755"/>
    </source>
</evidence>
<feature type="binding site" evidence="13">
    <location>
        <position position="301"/>
    </location>
    <ligand>
        <name>IMP</name>
        <dbReference type="ChEBI" id="CHEBI:58053"/>
    </ligand>
</feature>
<gene>
    <name evidence="13" type="primary">guaB</name>
    <name evidence="16" type="ORF">C1702_05155</name>
</gene>
<dbReference type="NCBIfam" id="TIGR01302">
    <property type="entry name" value="IMP_dehydrog"/>
    <property type="match status" value="1"/>
</dbReference>
<dbReference type="Proteomes" id="UP000239406">
    <property type="component" value="Unassembled WGS sequence"/>
</dbReference>
<dbReference type="GO" id="GO:0006183">
    <property type="term" value="P:GTP biosynthetic process"/>
    <property type="evidence" value="ECO:0007669"/>
    <property type="project" value="TreeGrafter"/>
</dbReference>
<comment type="activity regulation">
    <text evidence="13">Mycophenolic acid (MPA) is a non-competitive inhibitor that prevents formation of the closed enzyme conformation by binding to the same site as the amobile flap. In contrast, mizoribine monophosphate (MZP) is a competitive inhibitor that induces the closed conformation. MPA is a potent inhibitor of mammalian IMPDHs but a poor inhibitor of the bacterial enzymes. MZP is a more potent inhibitor of bacterial IMPDH.</text>
</comment>
<feature type="binding site" evidence="13">
    <location>
        <begin position="383"/>
        <end position="387"/>
    </location>
    <ligand>
        <name>IMP</name>
        <dbReference type="ChEBI" id="CHEBI:58053"/>
    </ligand>
</feature>
<evidence type="ECO:0000313" key="17">
    <source>
        <dbReference type="Proteomes" id="UP000239406"/>
    </source>
</evidence>
<evidence type="ECO:0000256" key="4">
    <source>
        <dbReference type="ARBA" id="ARBA00022723"/>
    </source>
</evidence>
<dbReference type="HAMAP" id="MF_01964">
    <property type="entry name" value="IMPDH"/>
    <property type="match status" value="1"/>
</dbReference>
<dbReference type="SUPFAM" id="SSF51412">
    <property type="entry name" value="Inosine monophosphate dehydrogenase (IMPDH)"/>
    <property type="match status" value="1"/>
</dbReference>
<evidence type="ECO:0000256" key="13">
    <source>
        <dbReference type="HAMAP-Rule" id="MF_01964"/>
    </source>
</evidence>
<evidence type="ECO:0000313" key="16">
    <source>
        <dbReference type="EMBL" id="PPE70922.1"/>
    </source>
</evidence>
<comment type="catalytic activity">
    <reaction evidence="12 13 15">
        <text>IMP + NAD(+) + H2O = XMP + NADH + H(+)</text>
        <dbReference type="Rhea" id="RHEA:11708"/>
        <dbReference type="ChEBI" id="CHEBI:15377"/>
        <dbReference type="ChEBI" id="CHEBI:15378"/>
        <dbReference type="ChEBI" id="CHEBI:57464"/>
        <dbReference type="ChEBI" id="CHEBI:57540"/>
        <dbReference type="ChEBI" id="CHEBI:57945"/>
        <dbReference type="ChEBI" id="CHEBI:58053"/>
        <dbReference type="EC" id="1.1.1.205"/>
    </reaction>
</comment>
<keyword evidence="10 13" id="KW-0520">NAD</keyword>
<feature type="binding site" evidence="13">
    <location>
        <begin position="336"/>
        <end position="338"/>
    </location>
    <ligand>
        <name>IMP</name>
        <dbReference type="ChEBI" id="CHEBI:58053"/>
    </ligand>
</feature>
<feature type="binding site" evidence="13">
    <location>
        <begin position="296"/>
        <end position="298"/>
    </location>
    <ligand>
        <name>NAD(+)</name>
        <dbReference type="ChEBI" id="CHEBI:57540"/>
    </ligand>
</feature>
<dbReference type="GO" id="GO:0000166">
    <property type="term" value="F:nucleotide binding"/>
    <property type="evidence" value="ECO:0007669"/>
    <property type="project" value="UniProtKB-UniRule"/>
</dbReference>
<organism evidence="16 17">
    <name type="scientific">Caldimonas thermodepolymerans</name>
    <dbReference type="NCBI Taxonomy" id="215580"/>
    <lineage>
        <taxon>Bacteria</taxon>
        <taxon>Pseudomonadati</taxon>
        <taxon>Pseudomonadota</taxon>
        <taxon>Betaproteobacteria</taxon>
        <taxon>Burkholderiales</taxon>
        <taxon>Sphaerotilaceae</taxon>
        <taxon>Caldimonas</taxon>
    </lineage>
</organism>
<feature type="binding site" evidence="13">
    <location>
        <position position="474"/>
    </location>
    <ligand>
        <name>K(+)</name>
        <dbReference type="ChEBI" id="CHEBI:29103"/>
        <note>ligand shared between two tetrameric partners</note>
    </ligand>
</feature>
<dbReference type="CDD" id="cd00381">
    <property type="entry name" value="IMPDH"/>
    <property type="match status" value="1"/>
</dbReference>
<comment type="pathway">
    <text evidence="13 15">Purine metabolism; XMP biosynthesis via de novo pathway; XMP from IMP: step 1/1.</text>
</comment>
<feature type="binding site" description="in other chain" evidence="13">
    <location>
        <position position="300"/>
    </location>
    <ligand>
        <name>K(+)</name>
        <dbReference type="ChEBI" id="CHEBI:29103"/>
        <note>ligand shared between two tetrameric partners</note>
    </ligand>
</feature>
<feature type="binding site" evidence="13">
    <location>
        <position position="473"/>
    </location>
    <ligand>
        <name>K(+)</name>
        <dbReference type="ChEBI" id="CHEBI:29103"/>
        <note>ligand shared between two tetrameric partners</note>
    </ligand>
</feature>
<proteinExistence type="inferred from homology"/>
<accession>A0A2S5T7M3</accession>
<dbReference type="InterPro" id="IPR015875">
    <property type="entry name" value="IMP_DH/GMP_Rdtase_CS"/>
</dbReference>
<feature type="binding site" description="in other chain" evidence="13">
    <location>
        <position position="303"/>
    </location>
    <ligand>
        <name>K(+)</name>
        <dbReference type="ChEBI" id="CHEBI:29103"/>
        <note>ligand shared between two tetrameric partners</note>
    </ligand>
</feature>
<keyword evidence="7 13" id="KW-0658">Purine biosynthesis</keyword>
<comment type="caution">
    <text evidence="16">The sequence shown here is derived from an EMBL/GenBank/DDBJ whole genome shotgun (WGS) entry which is preliminary data.</text>
</comment>
<dbReference type="CDD" id="cd04601">
    <property type="entry name" value="CBS_pair_IMPDH"/>
    <property type="match status" value="1"/>
</dbReference>
<dbReference type="SMART" id="SM01240">
    <property type="entry name" value="IMPDH"/>
    <property type="match status" value="1"/>
</dbReference>
<keyword evidence="9 13" id="KW-0560">Oxidoreductase</keyword>
<dbReference type="SUPFAM" id="SSF54631">
    <property type="entry name" value="CBS-domain pair"/>
    <property type="match status" value="1"/>
</dbReference>
<dbReference type="Pfam" id="PF00478">
    <property type="entry name" value="IMPDH"/>
    <property type="match status" value="1"/>
</dbReference>
<dbReference type="GO" id="GO:0006177">
    <property type="term" value="P:GMP biosynthetic process"/>
    <property type="evidence" value="ECO:0007669"/>
    <property type="project" value="UniProtKB-UniRule"/>
</dbReference>
<dbReference type="InterPro" id="IPR046342">
    <property type="entry name" value="CBS_dom_sf"/>
</dbReference>
<dbReference type="PROSITE" id="PS00487">
    <property type="entry name" value="IMP_DH_GMP_RED"/>
    <property type="match status" value="1"/>
</dbReference>
<feature type="binding site" evidence="13">
    <location>
        <position position="472"/>
    </location>
    <ligand>
        <name>K(+)</name>
        <dbReference type="ChEBI" id="CHEBI:29103"/>
        <note>ligand shared between two tetrameric partners</note>
    </ligand>
</feature>
<dbReference type="RefSeq" id="WP_104356614.1">
    <property type="nucleotide sequence ID" value="NZ_CP064338.1"/>
</dbReference>
<evidence type="ECO:0000256" key="12">
    <source>
        <dbReference type="ARBA" id="ARBA00048028"/>
    </source>
</evidence>
<keyword evidence="5" id="KW-0677">Repeat</keyword>
<keyword evidence="17" id="KW-1185">Reference proteome</keyword>
<dbReference type="PIRSF" id="PIRSF000130">
    <property type="entry name" value="IMPDH"/>
    <property type="match status" value="1"/>
</dbReference>
<evidence type="ECO:0000256" key="8">
    <source>
        <dbReference type="ARBA" id="ARBA00022958"/>
    </source>
</evidence>
<dbReference type="InterPro" id="IPR005990">
    <property type="entry name" value="IMP_DH"/>
</dbReference>
<dbReference type="InterPro" id="IPR013785">
    <property type="entry name" value="Aldolase_TIM"/>
</dbReference>
<comment type="similarity">
    <text evidence="2 13 14">Belongs to the IMPDH/GMPR family.</text>
</comment>
<evidence type="ECO:0000256" key="3">
    <source>
        <dbReference type="ARBA" id="ARBA00011881"/>
    </source>
</evidence>
<evidence type="ECO:0000256" key="6">
    <source>
        <dbReference type="ARBA" id="ARBA00022749"/>
    </source>
</evidence>
<name>A0A2S5T7M3_9BURK</name>
<feature type="active site" description="Proton acceptor" evidence="13">
    <location>
        <position position="399"/>
    </location>
</feature>
<dbReference type="InterPro" id="IPR000644">
    <property type="entry name" value="CBS_dom"/>
</dbReference>
<protein>
    <recommendedName>
        <fullName evidence="13 15">Inosine-5'-monophosphate dehydrogenase</fullName>
        <shortName evidence="13">IMP dehydrogenase</shortName>
        <shortName evidence="13">IMPD</shortName>
        <shortName evidence="13">IMPDH</shortName>
        <ecNumber evidence="13 15">1.1.1.205</ecNumber>
    </recommendedName>
</protein>
<comment type="function">
    <text evidence="13">Catalyzes the conversion of inosine 5'-phosphate (IMP) to xanthosine 5'-phosphate (XMP), the first committed and rate-limiting step in the de novo synthesis of guanine nucleotides, and therefore plays an important role in the regulation of cell growth.</text>
</comment>
<keyword evidence="6 13" id="KW-0332">GMP biosynthesis</keyword>
<evidence type="ECO:0000256" key="9">
    <source>
        <dbReference type="ARBA" id="ARBA00023002"/>
    </source>
</evidence>
<evidence type="ECO:0000256" key="1">
    <source>
        <dbReference type="ARBA" id="ARBA00001958"/>
    </source>
</evidence>
<comment type="caution">
    <text evidence="13">Lacks conserved residue(s) required for the propagation of feature annotation.</text>
</comment>
<evidence type="ECO:0000256" key="11">
    <source>
        <dbReference type="ARBA" id="ARBA00023122"/>
    </source>
</evidence>
<dbReference type="GO" id="GO:0046872">
    <property type="term" value="F:metal ion binding"/>
    <property type="evidence" value="ECO:0007669"/>
    <property type="project" value="UniProtKB-UniRule"/>
</dbReference>
<dbReference type="PROSITE" id="PS51371">
    <property type="entry name" value="CBS"/>
    <property type="match status" value="2"/>
</dbReference>
<feature type="binding site" evidence="13">
    <location>
        <position position="246"/>
    </location>
    <ligand>
        <name>NAD(+)</name>
        <dbReference type="ChEBI" id="CHEBI:57540"/>
    </ligand>
</feature>
<dbReference type="UniPathway" id="UPA00601">
    <property type="reaction ID" value="UER00295"/>
</dbReference>
<dbReference type="Pfam" id="PF00571">
    <property type="entry name" value="CBS"/>
    <property type="match status" value="2"/>
</dbReference>
<feature type="binding site" evidence="13">
    <location>
        <begin position="359"/>
        <end position="360"/>
    </location>
    <ligand>
        <name>IMP</name>
        <dbReference type="ChEBI" id="CHEBI:58053"/>
    </ligand>
</feature>
<evidence type="ECO:0000256" key="2">
    <source>
        <dbReference type="ARBA" id="ARBA00005502"/>
    </source>
</evidence>
<reference evidence="16 17" key="1">
    <citation type="submission" date="2018-02" db="EMBL/GenBank/DDBJ databases">
        <title>Reclassifiation of [Polyangium] brachysporum DSM 7029 as Guopingzhaonella breviflexa gen. nov., sp. nov., a member of the family Comamonadaceae.</title>
        <authorList>
            <person name="Tang B."/>
        </authorList>
    </citation>
    <scope>NUCLEOTIDE SEQUENCE [LARGE SCALE GENOMIC DNA]</scope>
    <source>
        <strain evidence="16 17">DSM 15344</strain>
    </source>
</reference>
<dbReference type="PANTHER" id="PTHR11911">
    <property type="entry name" value="INOSINE-5-MONOPHOSPHATE DEHYDROGENASE RELATED"/>
    <property type="match status" value="1"/>
</dbReference>
<dbReference type="EC" id="1.1.1.205" evidence="13 15"/>
<dbReference type="Gene3D" id="3.20.20.70">
    <property type="entry name" value="Aldolase class I"/>
    <property type="match status" value="1"/>
</dbReference>
<dbReference type="SMART" id="SM00116">
    <property type="entry name" value="CBS"/>
    <property type="match status" value="2"/>
</dbReference>
<keyword evidence="8 13" id="KW-0630">Potassium</keyword>
<dbReference type="PANTHER" id="PTHR11911:SF111">
    <property type="entry name" value="INOSINE-5'-MONOPHOSPHATE DEHYDROGENASE"/>
    <property type="match status" value="1"/>
</dbReference>
<feature type="active site" description="Thioimidate intermediate" evidence="13">
    <location>
        <position position="303"/>
    </location>
</feature>
<dbReference type="EMBL" id="PSNY01000004">
    <property type="protein sequence ID" value="PPE70922.1"/>
    <property type="molecule type" value="Genomic_DNA"/>
</dbReference>
<evidence type="ECO:0000256" key="5">
    <source>
        <dbReference type="ARBA" id="ARBA00022737"/>
    </source>
</evidence>